<feature type="transmembrane region" description="Helical" evidence="7">
    <location>
        <begin position="274"/>
        <end position="290"/>
    </location>
</feature>
<evidence type="ECO:0000256" key="7">
    <source>
        <dbReference type="SAM" id="Phobius"/>
    </source>
</evidence>
<dbReference type="Gene3D" id="1.20.1560.10">
    <property type="entry name" value="ABC transporter type 1, transmembrane domain"/>
    <property type="match status" value="1"/>
</dbReference>
<dbReference type="InterPro" id="IPR003439">
    <property type="entry name" value="ABC_transporter-like_ATP-bd"/>
</dbReference>
<gene>
    <name evidence="10" type="ORF">SSV_0347</name>
</gene>
<reference evidence="10 11" key="1">
    <citation type="submission" date="2015-01" db="EMBL/GenBank/DDBJ databases">
        <authorList>
            <person name="Pelicic Vladimir"/>
        </authorList>
    </citation>
    <scope>NUCLEOTIDE SEQUENCE [LARGE SCALE GENOMIC DNA]</scope>
    <source>
        <strain evidence="10 11">2908</strain>
    </source>
</reference>
<feature type="transmembrane region" description="Helical" evidence="7">
    <location>
        <begin position="23"/>
        <end position="48"/>
    </location>
</feature>
<feature type="transmembrane region" description="Helical" evidence="7">
    <location>
        <begin position="244"/>
        <end position="268"/>
    </location>
</feature>
<evidence type="ECO:0000256" key="2">
    <source>
        <dbReference type="ARBA" id="ARBA00022692"/>
    </source>
</evidence>
<dbReference type="SMART" id="SM00382">
    <property type="entry name" value="AAA"/>
    <property type="match status" value="1"/>
</dbReference>
<name>A0A0B7GN49_STRSA</name>
<evidence type="ECO:0000313" key="11">
    <source>
        <dbReference type="Proteomes" id="UP000183504"/>
    </source>
</evidence>
<keyword evidence="2 7" id="KW-0812">Transmembrane</keyword>
<dbReference type="InterPro" id="IPR003593">
    <property type="entry name" value="AAA+_ATPase"/>
</dbReference>
<dbReference type="EMBL" id="CDMW01000001">
    <property type="protein sequence ID" value="CEL89661.1"/>
    <property type="molecule type" value="Genomic_DNA"/>
</dbReference>
<feature type="domain" description="ABC transporter" evidence="8">
    <location>
        <begin position="334"/>
        <end position="568"/>
    </location>
</feature>
<proteinExistence type="predicted"/>
<dbReference type="GO" id="GO:0140359">
    <property type="term" value="F:ABC-type transporter activity"/>
    <property type="evidence" value="ECO:0007669"/>
    <property type="project" value="InterPro"/>
</dbReference>
<keyword evidence="3" id="KW-0547">Nucleotide-binding</keyword>
<evidence type="ECO:0000256" key="5">
    <source>
        <dbReference type="ARBA" id="ARBA00022989"/>
    </source>
</evidence>
<comment type="subcellular location">
    <subcellularLocation>
        <location evidence="1">Cell membrane</location>
        <topology evidence="1">Multi-pass membrane protein</topology>
    </subcellularLocation>
</comment>
<evidence type="ECO:0000256" key="3">
    <source>
        <dbReference type="ARBA" id="ARBA00022741"/>
    </source>
</evidence>
<evidence type="ECO:0000256" key="6">
    <source>
        <dbReference type="ARBA" id="ARBA00023136"/>
    </source>
</evidence>
<keyword evidence="5 7" id="KW-1133">Transmembrane helix</keyword>
<dbReference type="InterPro" id="IPR039421">
    <property type="entry name" value="Type_1_exporter"/>
</dbReference>
<dbReference type="AlphaFoldDB" id="A0A0B7GN49"/>
<keyword evidence="4 10" id="KW-0067">ATP-binding</keyword>
<dbReference type="GO" id="GO:0034040">
    <property type="term" value="F:ATPase-coupled lipid transmembrane transporter activity"/>
    <property type="evidence" value="ECO:0007669"/>
    <property type="project" value="TreeGrafter"/>
</dbReference>
<organism evidence="10 11">
    <name type="scientific">Streptococcus sanguinis</name>
    <dbReference type="NCBI Taxonomy" id="1305"/>
    <lineage>
        <taxon>Bacteria</taxon>
        <taxon>Bacillati</taxon>
        <taxon>Bacillota</taxon>
        <taxon>Bacilli</taxon>
        <taxon>Lactobacillales</taxon>
        <taxon>Streptococcaceae</taxon>
        <taxon>Streptococcus</taxon>
    </lineage>
</organism>
<feature type="transmembrane region" description="Helical" evidence="7">
    <location>
        <begin position="137"/>
        <end position="155"/>
    </location>
</feature>
<dbReference type="InterPro" id="IPR017871">
    <property type="entry name" value="ABC_transporter-like_CS"/>
</dbReference>
<evidence type="ECO:0000256" key="4">
    <source>
        <dbReference type="ARBA" id="ARBA00022840"/>
    </source>
</evidence>
<protein>
    <submittedName>
        <fullName evidence="10">Putative ABC transporter ATP-binding protein/permease</fullName>
    </submittedName>
</protein>
<dbReference type="Proteomes" id="UP000183504">
    <property type="component" value="Unassembled WGS sequence"/>
</dbReference>
<sequence length="581" mass="65205">MEGLLMEKLQNLFSLTPSGAKHLFRACLVSFFGFCAQMLPMFFFMFYLQGVLTGRLASPWIFLQGGLVIVLVLYSIIYLDYNATYTTTYKESANIRTDIAESLQSLPLYYFSSHDLSDVSQTIMSDVERLEHALSHAISKTIGFVFFFVLASLMMLLGNPIMGLCIILPLLLIAAMIWLSKELPKRASGRYWQQLRDNSESFQEAIELQEEIKAYNLGPSLSQKLYRQMEEGERIHLKTEILQGLPILVAGVGLRLTLGLVVLVGSYLLAQGRLPLLYFLGYLLATIKIIDGMEGLYMNVAEILYIDSAVKRIKELHTASKQAGREQELKNFDIELVDVGFAYKPDQPVLQKVSFTAKQNEITALVGPSGCGKTSLLRLISRLYDYQEGHIYIDGQELQDISTQSLFDSISIVFQDVILFDASVLENIRLGRPTATDEEVKEAARMANCQGFIEQLPQGYDSLIGENGAKLSGGERQRISIARALLKQAPIVILDEITSPLDIENEKLIQESLSLLLKDKTVIIISHRLKSVENADKIVVLKDGQVDGIGRHDELLQVSSVYQELVETAQLIENFKYKHAF</sequence>
<dbReference type="Pfam" id="PF00664">
    <property type="entry name" value="ABC_membrane"/>
    <property type="match status" value="1"/>
</dbReference>
<dbReference type="PROSITE" id="PS50893">
    <property type="entry name" value="ABC_TRANSPORTER_2"/>
    <property type="match status" value="1"/>
</dbReference>
<dbReference type="GO" id="GO:0005886">
    <property type="term" value="C:plasma membrane"/>
    <property type="evidence" value="ECO:0007669"/>
    <property type="project" value="UniProtKB-SubCell"/>
</dbReference>
<keyword evidence="6 7" id="KW-0472">Membrane</keyword>
<dbReference type="GO" id="GO:0005524">
    <property type="term" value="F:ATP binding"/>
    <property type="evidence" value="ECO:0007669"/>
    <property type="project" value="UniProtKB-KW"/>
</dbReference>
<feature type="transmembrane region" description="Helical" evidence="7">
    <location>
        <begin position="60"/>
        <end position="81"/>
    </location>
</feature>
<dbReference type="GO" id="GO:0016887">
    <property type="term" value="F:ATP hydrolysis activity"/>
    <property type="evidence" value="ECO:0007669"/>
    <property type="project" value="InterPro"/>
</dbReference>
<evidence type="ECO:0000256" key="1">
    <source>
        <dbReference type="ARBA" id="ARBA00004651"/>
    </source>
</evidence>
<dbReference type="InterPro" id="IPR011527">
    <property type="entry name" value="ABC1_TM_dom"/>
</dbReference>
<feature type="domain" description="ABC transmembrane type-1" evidence="9">
    <location>
        <begin position="26"/>
        <end position="303"/>
    </location>
</feature>
<dbReference type="PROSITE" id="PS50929">
    <property type="entry name" value="ABC_TM1F"/>
    <property type="match status" value="1"/>
</dbReference>
<evidence type="ECO:0000259" key="8">
    <source>
        <dbReference type="PROSITE" id="PS50893"/>
    </source>
</evidence>
<dbReference type="PANTHER" id="PTHR24221">
    <property type="entry name" value="ATP-BINDING CASSETTE SUB-FAMILY B"/>
    <property type="match status" value="1"/>
</dbReference>
<evidence type="ECO:0000313" key="10">
    <source>
        <dbReference type="EMBL" id="CEL89661.1"/>
    </source>
</evidence>
<accession>A0A0B7GN49</accession>
<dbReference type="PANTHER" id="PTHR24221:SF397">
    <property type="entry name" value="ABC TRANSPORTER, ATP-BINDING TRANSMEMBRANE PROTEIN"/>
    <property type="match status" value="1"/>
</dbReference>
<dbReference type="Pfam" id="PF00005">
    <property type="entry name" value="ABC_tran"/>
    <property type="match status" value="1"/>
</dbReference>
<dbReference type="Gene3D" id="3.40.50.300">
    <property type="entry name" value="P-loop containing nucleotide triphosphate hydrolases"/>
    <property type="match status" value="1"/>
</dbReference>
<dbReference type="InterPro" id="IPR036640">
    <property type="entry name" value="ABC1_TM_sf"/>
</dbReference>
<dbReference type="PROSITE" id="PS00211">
    <property type="entry name" value="ABC_TRANSPORTER_1"/>
    <property type="match status" value="1"/>
</dbReference>
<dbReference type="SUPFAM" id="SSF52540">
    <property type="entry name" value="P-loop containing nucleoside triphosphate hydrolases"/>
    <property type="match status" value="1"/>
</dbReference>
<dbReference type="SUPFAM" id="SSF90123">
    <property type="entry name" value="ABC transporter transmembrane region"/>
    <property type="match status" value="1"/>
</dbReference>
<dbReference type="FunFam" id="3.40.50.300:FF:001443">
    <property type="entry name" value="ABC transporter, ATP-binding protein"/>
    <property type="match status" value="1"/>
</dbReference>
<dbReference type="InterPro" id="IPR027417">
    <property type="entry name" value="P-loop_NTPase"/>
</dbReference>
<evidence type="ECO:0000259" key="9">
    <source>
        <dbReference type="PROSITE" id="PS50929"/>
    </source>
</evidence>